<evidence type="ECO:0008006" key="3">
    <source>
        <dbReference type="Google" id="ProtNLM"/>
    </source>
</evidence>
<proteinExistence type="predicted"/>
<gene>
    <name evidence="1" type="ORF">GCM10009066_02370</name>
</gene>
<dbReference type="EMBL" id="BAAABL010000016">
    <property type="protein sequence ID" value="GAA0291409.1"/>
    <property type="molecule type" value="Genomic_DNA"/>
</dbReference>
<reference evidence="1 2" key="1">
    <citation type="journal article" date="2019" name="Int. J. Syst. Evol. Microbiol.">
        <title>The Global Catalogue of Microorganisms (GCM) 10K type strain sequencing project: providing services to taxonomists for standard genome sequencing and annotation.</title>
        <authorList>
            <consortium name="The Broad Institute Genomics Platform"/>
            <consortium name="The Broad Institute Genome Sequencing Center for Infectious Disease"/>
            <person name="Wu L."/>
            <person name="Ma J."/>
        </authorList>
    </citation>
    <scope>NUCLEOTIDE SEQUENCE [LARGE SCALE GENOMIC DNA]</scope>
    <source>
        <strain evidence="1 2">JCM 16330</strain>
    </source>
</reference>
<name>A0AAV3S315_9EURY</name>
<keyword evidence="2" id="KW-1185">Reference proteome</keyword>
<dbReference type="AlphaFoldDB" id="A0AAV3S315"/>
<dbReference type="Proteomes" id="UP001500837">
    <property type="component" value="Unassembled WGS sequence"/>
</dbReference>
<comment type="caution">
    <text evidence="1">The sequence shown here is derived from an EMBL/GenBank/DDBJ whole genome shotgun (WGS) entry which is preliminary data.</text>
</comment>
<protein>
    <recommendedName>
        <fullName evidence="3">ArsR family transcriptional regulator</fullName>
    </recommendedName>
</protein>
<sequence>MSEETPPELNLTGEWETRLEGRTVPERVFEVAMALTAPTSVMEIAERADCATAEVRPHLEWLVERGLDSAHRAHRQHVAGV</sequence>
<accession>A0AAV3S315</accession>
<evidence type="ECO:0000313" key="1">
    <source>
        <dbReference type="EMBL" id="GAA0291409.1"/>
    </source>
</evidence>
<organism evidence="1 2">
    <name type="scientific">Halarchaeum salinum</name>
    <dbReference type="NCBI Taxonomy" id="489912"/>
    <lineage>
        <taxon>Archaea</taxon>
        <taxon>Methanobacteriati</taxon>
        <taxon>Methanobacteriota</taxon>
        <taxon>Stenosarchaea group</taxon>
        <taxon>Halobacteria</taxon>
        <taxon>Halobacteriales</taxon>
        <taxon>Halobacteriaceae</taxon>
    </lineage>
</organism>
<evidence type="ECO:0000313" key="2">
    <source>
        <dbReference type="Proteomes" id="UP001500837"/>
    </source>
</evidence>